<sequence>MAKANVLEAMHTKLKAKKDVCVFLRPTTPREPVTAAIRPVHIPQPAVDRDASRTINSEPKATKEIAKTNCNRPKIICTGNAEQQAVLLCGVYDFFFNDLDDFIELPSSLISSGGNLCFLLILESNVAALEAIVSSNCFLNSSCDINFGFFKSSSIGFDITTNVAAVNFKGNCGFSSYTGLEFSNLLNYLSEYVHLAAAFVTPLRAYSSISLLFKFEDTFFVVPALLDVARKYLTIMISKQYHLNRNLNVYV</sequence>
<proteinExistence type="predicted"/>
<dbReference type="Proteomes" id="UP000092460">
    <property type="component" value="Unassembled WGS sequence"/>
</dbReference>
<protein>
    <submittedName>
        <fullName evidence="1">Uncharacterized protein</fullName>
    </submittedName>
</protein>
<accession>A0A1B0C735</accession>
<dbReference type="EMBL" id="JXJN01027501">
    <property type="status" value="NOT_ANNOTATED_CDS"/>
    <property type="molecule type" value="Genomic_DNA"/>
</dbReference>
<reference evidence="1" key="2">
    <citation type="submission" date="2020-05" db="UniProtKB">
        <authorList>
            <consortium name="EnsemblMetazoa"/>
        </authorList>
    </citation>
    <scope>IDENTIFICATION</scope>
    <source>
        <strain evidence="1">IAEA</strain>
    </source>
</reference>
<name>A0A1B0C735_9MUSC</name>
<organism evidence="1 2">
    <name type="scientific">Glossina palpalis gambiensis</name>
    <dbReference type="NCBI Taxonomy" id="67801"/>
    <lineage>
        <taxon>Eukaryota</taxon>
        <taxon>Metazoa</taxon>
        <taxon>Ecdysozoa</taxon>
        <taxon>Arthropoda</taxon>
        <taxon>Hexapoda</taxon>
        <taxon>Insecta</taxon>
        <taxon>Pterygota</taxon>
        <taxon>Neoptera</taxon>
        <taxon>Endopterygota</taxon>
        <taxon>Diptera</taxon>
        <taxon>Brachycera</taxon>
        <taxon>Muscomorpha</taxon>
        <taxon>Hippoboscoidea</taxon>
        <taxon>Glossinidae</taxon>
        <taxon>Glossina</taxon>
    </lineage>
</organism>
<dbReference type="AlphaFoldDB" id="A0A1B0C735"/>
<dbReference type="VEuPathDB" id="VectorBase:GPPI050961"/>
<dbReference type="EMBL" id="JXJN01027500">
    <property type="status" value="NOT_ANNOTATED_CDS"/>
    <property type="molecule type" value="Genomic_DNA"/>
</dbReference>
<evidence type="ECO:0000313" key="1">
    <source>
        <dbReference type="EnsemblMetazoa" id="GPPI050961-PA"/>
    </source>
</evidence>
<evidence type="ECO:0000313" key="2">
    <source>
        <dbReference type="Proteomes" id="UP000092460"/>
    </source>
</evidence>
<reference evidence="2" key="1">
    <citation type="submission" date="2015-01" db="EMBL/GenBank/DDBJ databases">
        <authorList>
            <person name="Aksoy S."/>
            <person name="Warren W."/>
            <person name="Wilson R.K."/>
        </authorList>
    </citation>
    <scope>NUCLEOTIDE SEQUENCE [LARGE SCALE GENOMIC DNA]</scope>
    <source>
        <strain evidence="2">IAEA</strain>
    </source>
</reference>
<dbReference type="EnsemblMetazoa" id="GPPI050961-RA">
    <property type="protein sequence ID" value="GPPI050961-PA"/>
    <property type="gene ID" value="GPPI050961"/>
</dbReference>
<keyword evidence="2" id="KW-1185">Reference proteome</keyword>